<dbReference type="Gene3D" id="3.40.50.300">
    <property type="entry name" value="P-loop containing nucleotide triphosphate hydrolases"/>
    <property type="match status" value="1"/>
</dbReference>
<dbReference type="InterPro" id="IPR044974">
    <property type="entry name" value="Disease_R_plants"/>
</dbReference>
<feature type="domain" description="Disease resistance protein winged helix" evidence="4">
    <location>
        <begin position="635"/>
        <end position="704"/>
    </location>
</feature>
<dbReference type="Proteomes" id="UP000737018">
    <property type="component" value="Unassembled WGS sequence"/>
</dbReference>
<dbReference type="Gene3D" id="3.80.10.10">
    <property type="entry name" value="Ribonuclease Inhibitor"/>
    <property type="match status" value="1"/>
</dbReference>
<feature type="domain" description="NB-ARC" evidence="3">
    <location>
        <begin position="385"/>
        <end position="550"/>
    </location>
</feature>
<accession>A0A8J4VTV7</accession>
<dbReference type="GO" id="GO:0043531">
    <property type="term" value="F:ADP binding"/>
    <property type="evidence" value="ECO:0007669"/>
    <property type="project" value="InterPro"/>
</dbReference>
<dbReference type="Pfam" id="PF00931">
    <property type="entry name" value="NB-ARC"/>
    <property type="match status" value="1"/>
</dbReference>
<keyword evidence="2" id="KW-0611">Plant defense</keyword>
<dbReference type="InterPro" id="IPR058922">
    <property type="entry name" value="WHD_DRP"/>
</dbReference>
<evidence type="ECO:0000313" key="7">
    <source>
        <dbReference type="Proteomes" id="UP000737018"/>
    </source>
</evidence>
<dbReference type="Pfam" id="PF23598">
    <property type="entry name" value="LRR_14"/>
    <property type="match status" value="1"/>
</dbReference>
<evidence type="ECO:0000259" key="4">
    <source>
        <dbReference type="Pfam" id="PF23559"/>
    </source>
</evidence>
<dbReference type="OrthoDB" id="611536at2759"/>
<evidence type="ECO:0008006" key="8">
    <source>
        <dbReference type="Google" id="ProtNLM"/>
    </source>
</evidence>
<dbReference type="SUPFAM" id="SSF52540">
    <property type="entry name" value="P-loop containing nucleoside triphosphate hydrolases"/>
    <property type="match status" value="1"/>
</dbReference>
<dbReference type="EMBL" id="JRKL02000543">
    <property type="protein sequence ID" value="KAF3970345.1"/>
    <property type="molecule type" value="Genomic_DNA"/>
</dbReference>
<dbReference type="SUPFAM" id="SSF52058">
    <property type="entry name" value="L domain-like"/>
    <property type="match status" value="1"/>
</dbReference>
<dbReference type="Gene3D" id="1.10.8.430">
    <property type="entry name" value="Helical domain of apoptotic protease-activating factors"/>
    <property type="match status" value="1"/>
</dbReference>
<dbReference type="InterPro" id="IPR055414">
    <property type="entry name" value="LRR_R13L4/SHOC2-like"/>
</dbReference>
<sequence>MIASQLWDSEINRKRTELLNPTEAAWIERTEDLVLLAASVFERFQVCNERRQFGKWYFWSHNHYPLFHDMKQIKKEIKAHLNEKSLVDICGTLERSRAHIQSLQDRLKSTSVKKQDCATAALISSILKKENKNRHSVDGMEEKIQLFELQLSLLLAFLGDLKGLDFQSEKEKAWVEEAGEIIEEAQRTERHKLMEDINDGFLELLNRKERYCLKFNGRYPSKSVTRSPHQEEIQISNRRLFSHVKDKKENWFHQMQKCLSGEYHQVERLYDQLEKMDRLFETANTIEGVENSRTAWLDQMNETATKAVHTIEAYIQTEEEEEERKGKGTNILNNLFGNIISEKTQAAKLSEENERMSKVIYVLERSINLYRIEIRKESTSVVGLEEDIHGLISRLTTDGNLIVPIVGMRGIGKTTLANKVFNHEAILSHFGSRHWVSLPPKSCGNTLPNDDEKLVLGALETLEEQYGRSWVEKIRHFLGEEKNLLVLDNISTKEVWDTLKVAFPEVTNESKIMLTTRHKSVASHADQSSTQHLLRLRTKEESWKLFTQMVHLPPEIPPESEKIIKAKVLERCGGLPLAIFRLGYHLVGKHVTEENFSGEHESESIKNYKEPWIDAVANEELPDQLMKCLAYIIRLFPGDYQIPARRVVASWVAEELVEESAEDSPECVAEKCLADLKDRYIIRVLERKPDGKIKTFCLTNALRDDWLQNGSSDQRLADKFDRGTETFEIIHGKRTDSSDDLQKYKDLSAYLSFDPREGNKPGEDIENFLRRGIATGCFRLLKVLDLERVFRPILPKSIGNLNDLKYLGLRWTYLEAIPSSIGNLTNLQTLDVKHTCIRKLPASIWKLQKLRHLYLNQSYRSKFVQPSDAALKNLQTLWGVFVGEDSPLNNGLNRLTNLRKLKLAFQLELSRQRVLADWISGLKHLQSLRLRSIGEMGEPLDLHLVPLSHLKNLSSLYLFGRLENPSIMENLPQSLTEVTLSASQLSDNSMSKLRELLELRSLCLYSGSYKEKTMVCSVNHFPQLLVLKLWKLESLEELQVEAGAMPKLKELDIRFHNNTGKEVGNLGRHCLPSQDHSRELVASSSWNVTQAFTHSSVDLALDESKRELLEDGYVNLLFGSS</sequence>
<dbReference type="InterPro" id="IPR002182">
    <property type="entry name" value="NB-ARC"/>
</dbReference>
<dbReference type="InterPro" id="IPR027417">
    <property type="entry name" value="P-loop_NTPase"/>
</dbReference>
<dbReference type="AlphaFoldDB" id="A0A8J4VTV7"/>
<comment type="caution">
    <text evidence="6">The sequence shown here is derived from an EMBL/GenBank/DDBJ whole genome shotgun (WGS) entry which is preliminary data.</text>
</comment>
<dbReference type="PANTHER" id="PTHR23155">
    <property type="entry name" value="DISEASE RESISTANCE PROTEIN RP"/>
    <property type="match status" value="1"/>
</dbReference>
<dbReference type="InterPro" id="IPR032675">
    <property type="entry name" value="LRR_dom_sf"/>
</dbReference>
<dbReference type="PANTHER" id="PTHR23155:SF955">
    <property type="entry name" value="AAA+ ATPASE DOMAIN-CONTAINING PROTEIN"/>
    <property type="match status" value="1"/>
</dbReference>
<keyword evidence="1" id="KW-0677">Repeat</keyword>
<gene>
    <name evidence="6" type="ORF">CMV_005951</name>
</gene>
<organism evidence="6 7">
    <name type="scientific">Castanea mollissima</name>
    <name type="common">Chinese chestnut</name>
    <dbReference type="NCBI Taxonomy" id="60419"/>
    <lineage>
        <taxon>Eukaryota</taxon>
        <taxon>Viridiplantae</taxon>
        <taxon>Streptophyta</taxon>
        <taxon>Embryophyta</taxon>
        <taxon>Tracheophyta</taxon>
        <taxon>Spermatophyta</taxon>
        <taxon>Magnoliopsida</taxon>
        <taxon>eudicotyledons</taxon>
        <taxon>Gunneridae</taxon>
        <taxon>Pentapetalae</taxon>
        <taxon>rosids</taxon>
        <taxon>fabids</taxon>
        <taxon>Fagales</taxon>
        <taxon>Fagaceae</taxon>
        <taxon>Castanea</taxon>
    </lineage>
</organism>
<evidence type="ECO:0000313" key="6">
    <source>
        <dbReference type="EMBL" id="KAF3970345.1"/>
    </source>
</evidence>
<evidence type="ECO:0000259" key="5">
    <source>
        <dbReference type="Pfam" id="PF23598"/>
    </source>
</evidence>
<protein>
    <recommendedName>
        <fullName evidence="8">NB-ARC domain-containing protein</fullName>
    </recommendedName>
</protein>
<evidence type="ECO:0000256" key="2">
    <source>
        <dbReference type="ARBA" id="ARBA00022821"/>
    </source>
</evidence>
<keyword evidence="7" id="KW-1185">Reference proteome</keyword>
<evidence type="ECO:0000256" key="1">
    <source>
        <dbReference type="ARBA" id="ARBA00022737"/>
    </source>
</evidence>
<feature type="domain" description="Disease resistance R13L4/SHOC-2-like LRR" evidence="5">
    <location>
        <begin position="776"/>
        <end position="1073"/>
    </location>
</feature>
<dbReference type="InterPro" id="IPR042197">
    <property type="entry name" value="Apaf_helical"/>
</dbReference>
<evidence type="ECO:0000259" key="3">
    <source>
        <dbReference type="Pfam" id="PF00931"/>
    </source>
</evidence>
<reference evidence="6" key="1">
    <citation type="submission" date="2020-03" db="EMBL/GenBank/DDBJ databases">
        <title>Castanea mollissima Vanexum genome sequencing.</title>
        <authorList>
            <person name="Staton M."/>
        </authorList>
    </citation>
    <scope>NUCLEOTIDE SEQUENCE</scope>
    <source>
        <tissue evidence="6">Leaf</tissue>
    </source>
</reference>
<name>A0A8J4VTV7_9ROSI</name>
<proteinExistence type="predicted"/>
<dbReference type="Pfam" id="PF23559">
    <property type="entry name" value="WHD_DRP"/>
    <property type="match status" value="1"/>
</dbReference>
<dbReference type="GO" id="GO:0098542">
    <property type="term" value="P:defense response to other organism"/>
    <property type="evidence" value="ECO:0007669"/>
    <property type="project" value="TreeGrafter"/>
</dbReference>
<dbReference type="PRINTS" id="PR00364">
    <property type="entry name" value="DISEASERSIST"/>
</dbReference>